<dbReference type="SUPFAM" id="SSF56801">
    <property type="entry name" value="Acetyl-CoA synthetase-like"/>
    <property type="match status" value="1"/>
</dbReference>
<sequence>LFDTLGEEALLYICKQTELSVVVCDTAVQALKLLNLADTIPFVKHLVIMNSGDDLTALKARAGDAIQVFTFTDILARGEASPLETMVN</sequence>
<dbReference type="WBParaSite" id="TTAC_0000356301-mRNA-1">
    <property type="protein sequence ID" value="TTAC_0000356301-mRNA-1"/>
    <property type="gene ID" value="TTAC_0000356301"/>
</dbReference>
<dbReference type="AlphaFoldDB" id="A0A0R3WS23"/>
<reference evidence="1" key="1">
    <citation type="submission" date="2017-02" db="UniProtKB">
        <authorList>
            <consortium name="WormBaseParasite"/>
        </authorList>
    </citation>
    <scope>IDENTIFICATION</scope>
</reference>
<accession>A0A0R3WS23</accession>
<proteinExistence type="predicted"/>
<protein>
    <submittedName>
        <fullName evidence="1">DRTGG domain-containing protein</fullName>
    </submittedName>
</protein>
<organism evidence="1">
    <name type="scientific">Hydatigena taeniaeformis</name>
    <name type="common">Feline tapeworm</name>
    <name type="synonym">Taenia taeniaeformis</name>
    <dbReference type="NCBI Taxonomy" id="6205"/>
    <lineage>
        <taxon>Eukaryota</taxon>
        <taxon>Metazoa</taxon>
        <taxon>Spiralia</taxon>
        <taxon>Lophotrochozoa</taxon>
        <taxon>Platyhelminthes</taxon>
        <taxon>Cestoda</taxon>
        <taxon>Eucestoda</taxon>
        <taxon>Cyclophyllidea</taxon>
        <taxon>Taeniidae</taxon>
        <taxon>Hydatigera</taxon>
    </lineage>
</organism>
<name>A0A0R3WS23_HYDTA</name>
<dbReference type="STRING" id="6205.A0A0R3WS23"/>
<evidence type="ECO:0000313" key="1">
    <source>
        <dbReference type="WBParaSite" id="TTAC_0000356301-mRNA-1"/>
    </source>
</evidence>